<sequence length="493" mass="52977">MAPTVQGLHSDLAAVLVLRAALHLDEDLLLLGAVVAFLLRASGFQNAKSPRASRWSTVTAEGGEEDWAVHRVTGLSDLWAIIAEHSGLVGAWRLMSVCVAARVGVREHLETLPGLVLSGGVTTADGYGDRELSDCWRLSMVTLRWEPMPSLARARYGHTCCTVRGNLVALGGRDDDGDVPSVEMLSCPSSSRDIPARSLRRSQSATEESQWTAATSTTLRRHSATGESHWIAATSTTPRHHSATACGFVTLPALSCGLLKTSSAVVVEESDSAEGQVLLLGELEEQEDHVSEHQLTAYLVDLATGTCTPQQAPDPPLRPRTCFSAVRLADRRSIVFVGRLRVQGNDTPAKILTPPEHGATEQAWTARALPQMQAVRYGGCGVVMSDGRYAYLGGTLASSYAFTATCEALVLRHHNDHHAEGGSTETEKGTWEPLPAMLEARCQFACAALRGCIIVAGGMNRASAEIYEESSGRWRRLPCDLPYELSNMGSALI</sequence>
<dbReference type="PANTHER" id="PTHR46344">
    <property type="entry name" value="OS02G0202900 PROTEIN"/>
    <property type="match status" value="1"/>
</dbReference>
<feature type="compositionally biased region" description="Polar residues" evidence="3">
    <location>
        <begin position="201"/>
        <end position="218"/>
    </location>
</feature>
<protein>
    <submittedName>
        <fullName evidence="4">Uncharacterized protein</fullName>
    </submittedName>
</protein>
<dbReference type="AlphaFoldDB" id="A0A7S0SC00"/>
<evidence type="ECO:0000313" key="4">
    <source>
        <dbReference type="EMBL" id="CAD8702629.1"/>
    </source>
</evidence>
<dbReference type="Pfam" id="PF01344">
    <property type="entry name" value="Kelch_1"/>
    <property type="match status" value="1"/>
</dbReference>
<dbReference type="Gene3D" id="2.120.10.80">
    <property type="entry name" value="Kelch-type beta propeller"/>
    <property type="match status" value="2"/>
</dbReference>
<dbReference type="InterPro" id="IPR015915">
    <property type="entry name" value="Kelch-typ_b-propeller"/>
</dbReference>
<gene>
    <name evidence="4" type="ORF">MANT1106_LOCUS5311</name>
</gene>
<name>A0A7S0SC00_9CHLO</name>
<dbReference type="SMART" id="SM00612">
    <property type="entry name" value="Kelch"/>
    <property type="match status" value="2"/>
</dbReference>
<organism evidence="4">
    <name type="scientific">Mantoniella antarctica</name>
    <dbReference type="NCBI Taxonomy" id="81844"/>
    <lineage>
        <taxon>Eukaryota</taxon>
        <taxon>Viridiplantae</taxon>
        <taxon>Chlorophyta</taxon>
        <taxon>Mamiellophyceae</taxon>
        <taxon>Mamiellales</taxon>
        <taxon>Mamiellaceae</taxon>
        <taxon>Mantoniella</taxon>
    </lineage>
</organism>
<dbReference type="InterPro" id="IPR006652">
    <property type="entry name" value="Kelch_1"/>
</dbReference>
<dbReference type="SUPFAM" id="SSF50965">
    <property type="entry name" value="Galactose oxidase, central domain"/>
    <property type="match status" value="1"/>
</dbReference>
<evidence type="ECO:0000256" key="2">
    <source>
        <dbReference type="ARBA" id="ARBA00022737"/>
    </source>
</evidence>
<feature type="region of interest" description="Disordered" evidence="3">
    <location>
        <begin position="185"/>
        <end position="226"/>
    </location>
</feature>
<dbReference type="PANTHER" id="PTHR46344:SF27">
    <property type="entry name" value="KELCH REPEAT SUPERFAMILY PROTEIN"/>
    <property type="match status" value="1"/>
</dbReference>
<evidence type="ECO:0000256" key="1">
    <source>
        <dbReference type="ARBA" id="ARBA00022441"/>
    </source>
</evidence>
<dbReference type="EMBL" id="HBFC01009169">
    <property type="protein sequence ID" value="CAD8702629.1"/>
    <property type="molecule type" value="Transcribed_RNA"/>
</dbReference>
<keyword evidence="2" id="KW-0677">Repeat</keyword>
<reference evidence="4" key="1">
    <citation type="submission" date="2021-01" db="EMBL/GenBank/DDBJ databases">
        <authorList>
            <person name="Corre E."/>
            <person name="Pelletier E."/>
            <person name="Niang G."/>
            <person name="Scheremetjew M."/>
            <person name="Finn R."/>
            <person name="Kale V."/>
            <person name="Holt S."/>
            <person name="Cochrane G."/>
            <person name="Meng A."/>
            <person name="Brown T."/>
            <person name="Cohen L."/>
        </authorList>
    </citation>
    <scope>NUCLEOTIDE SEQUENCE</scope>
    <source>
        <strain evidence="4">SL-175</strain>
    </source>
</reference>
<dbReference type="InterPro" id="IPR011043">
    <property type="entry name" value="Gal_Oxase/kelch_b-propeller"/>
</dbReference>
<evidence type="ECO:0000256" key="3">
    <source>
        <dbReference type="SAM" id="MobiDB-lite"/>
    </source>
</evidence>
<accession>A0A7S0SC00</accession>
<proteinExistence type="predicted"/>
<keyword evidence="1" id="KW-0880">Kelch repeat</keyword>